<dbReference type="NCBIfam" id="NF033788">
    <property type="entry name" value="HTH_metalloreg"/>
    <property type="match status" value="1"/>
</dbReference>
<dbReference type="EMBL" id="JAGINU010000001">
    <property type="protein sequence ID" value="MBP2367421.1"/>
    <property type="molecule type" value="Genomic_DNA"/>
</dbReference>
<accession>A0ABS4VUF4</accession>
<keyword evidence="2 6" id="KW-0238">DNA-binding</keyword>
<dbReference type="GO" id="GO:0003677">
    <property type="term" value="F:DNA binding"/>
    <property type="evidence" value="ECO:0007669"/>
    <property type="project" value="UniProtKB-KW"/>
</dbReference>
<comment type="caution">
    <text evidence="6">The sequence shown here is derived from an EMBL/GenBank/DDBJ whole genome shotgun (WGS) entry which is preliminary data.</text>
</comment>
<dbReference type="Gene3D" id="1.10.10.10">
    <property type="entry name" value="Winged helix-like DNA-binding domain superfamily/Winged helix DNA-binding domain"/>
    <property type="match status" value="1"/>
</dbReference>
<feature type="domain" description="HTH arsR-type" evidence="5">
    <location>
        <begin position="1"/>
        <end position="90"/>
    </location>
</feature>
<organism evidence="6 7">
    <name type="scientific">Pseudonocardia parietis</name>
    <dbReference type="NCBI Taxonomy" id="570936"/>
    <lineage>
        <taxon>Bacteria</taxon>
        <taxon>Bacillati</taxon>
        <taxon>Actinomycetota</taxon>
        <taxon>Actinomycetes</taxon>
        <taxon>Pseudonocardiales</taxon>
        <taxon>Pseudonocardiaceae</taxon>
        <taxon>Pseudonocardia</taxon>
    </lineage>
</organism>
<name>A0ABS4VUF4_9PSEU</name>
<evidence type="ECO:0000256" key="2">
    <source>
        <dbReference type="ARBA" id="ARBA00023125"/>
    </source>
</evidence>
<evidence type="ECO:0000259" key="5">
    <source>
        <dbReference type="PROSITE" id="PS50987"/>
    </source>
</evidence>
<protein>
    <submittedName>
        <fullName evidence="6">DNA-binding transcriptional ArsR family regulator</fullName>
    </submittedName>
</protein>
<evidence type="ECO:0000256" key="3">
    <source>
        <dbReference type="ARBA" id="ARBA00023163"/>
    </source>
</evidence>
<keyword evidence="1" id="KW-0805">Transcription regulation</keyword>
<dbReference type="PANTHER" id="PTHR33154">
    <property type="entry name" value="TRANSCRIPTIONAL REGULATOR, ARSR FAMILY"/>
    <property type="match status" value="1"/>
</dbReference>
<feature type="region of interest" description="Disordered" evidence="4">
    <location>
        <begin position="100"/>
        <end position="135"/>
    </location>
</feature>
<dbReference type="InterPro" id="IPR036388">
    <property type="entry name" value="WH-like_DNA-bd_sf"/>
</dbReference>
<keyword evidence="3" id="KW-0804">Transcription</keyword>
<evidence type="ECO:0000256" key="4">
    <source>
        <dbReference type="SAM" id="MobiDB-lite"/>
    </source>
</evidence>
<evidence type="ECO:0000256" key="1">
    <source>
        <dbReference type="ARBA" id="ARBA00023015"/>
    </source>
</evidence>
<dbReference type="SMART" id="SM00418">
    <property type="entry name" value="HTH_ARSR"/>
    <property type="match status" value="1"/>
</dbReference>
<dbReference type="Proteomes" id="UP001519295">
    <property type="component" value="Unassembled WGS sequence"/>
</dbReference>
<evidence type="ECO:0000313" key="7">
    <source>
        <dbReference type="Proteomes" id="UP001519295"/>
    </source>
</evidence>
<dbReference type="InterPro" id="IPR036390">
    <property type="entry name" value="WH_DNA-bd_sf"/>
</dbReference>
<keyword evidence="7" id="KW-1185">Reference proteome</keyword>
<dbReference type="InterPro" id="IPR001845">
    <property type="entry name" value="HTH_ArsR_DNA-bd_dom"/>
</dbReference>
<dbReference type="RefSeq" id="WP_210027553.1">
    <property type="nucleotide sequence ID" value="NZ_JAGINU010000001.1"/>
</dbReference>
<dbReference type="PANTHER" id="PTHR33154:SF33">
    <property type="entry name" value="TRANSCRIPTIONAL REPRESSOR SDPR"/>
    <property type="match status" value="1"/>
</dbReference>
<dbReference type="PROSITE" id="PS50987">
    <property type="entry name" value="HTH_ARSR_2"/>
    <property type="match status" value="1"/>
</dbReference>
<sequence>MHAFDVLGDPVRRRILELLADGEQTSGAITGVIRAEFGLSQPAVSQHLRVLRDSGFASVRAAGARRFYAVESAPLSEVDAWLDRFRRLWDQRLDALGTELARGKRAARSPTGEKLTQPAEFSTDADKTDPSAKGI</sequence>
<dbReference type="InterPro" id="IPR011991">
    <property type="entry name" value="ArsR-like_HTH"/>
</dbReference>
<reference evidence="6 7" key="1">
    <citation type="submission" date="2021-03" db="EMBL/GenBank/DDBJ databases">
        <title>Sequencing the genomes of 1000 actinobacteria strains.</title>
        <authorList>
            <person name="Klenk H.-P."/>
        </authorList>
    </citation>
    <scope>NUCLEOTIDE SEQUENCE [LARGE SCALE GENOMIC DNA]</scope>
    <source>
        <strain evidence="6 7">DSM 45256</strain>
    </source>
</reference>
<dbReference type="SUPFAM" id="SSF46785">
    <property type="entry name" value="Winged helix' DNA-binding domain"/>
    <property type="match status" value="1"/>
</dbReference>
<evidence type="ECO:0000313" key="6">
    <source>
        <dbReference type="EMBL" id="MBP2367421.1"/>
    </source>
</evidence>
<gene>
    <name evidence="6" type="ORF">JOF36_003117</name>
</gene>
<feature type="compositionally biased region" description="Basic and acidic residues" evidence="4">
    <location>
        <begin position="124"/>
        <end position="135"/>
    </location>
</feature>
<proteinExistence type="predicted"/>
<dbReference type="Pfam" id="PF01022">
    <property type="entry name" value="HTH_5"/>
    <property type="match status" value="1"/>
</dbReference>
<dbReference type="CDD" id="cd00090">
    <property type="entry name" value="HTH_ARSR"/>
    <property type="match status" value="1"/>
</dbReference>
<dbReference type="InterPro" id="IPR051081">
    <property type="entry name" value="HTH_MetalResp_TranReg"/>
</dbReference>